<dbReference type="Gene3D" id="6.10.250.3370">
    <property type="match status" value="1"/>
</dbReference>
<dbReference type="RefSeq" id="WP_116919380.1">
    <property type="nucleotide sequence ID" value="NZ_QEKQ01000006.1"/>
</dbReference>
<evidence type="ECO:0000256" key="2">
    <source>
        <dbReference type="SAM" id="MobiDB-lite"/>
    </source>
</evidence>
<dbReference type="OrthoDB" id="495728at2"/>
<dbReference type="Gene3D" id="3.30.310.280">
    <property type="match status" value="1"/>
</dbReference>
<accession>A0A2U1CW81</accession>
<dbReference type="PANTHER" id="PTHR34384">
    <property type="entry name" value="L-2,3-DIAMINOPROPANOATE--CITRATE LIGASE"/>
    <property type="match status" value="1"/>
</dbReference>
<feature type="domain" description="Aerobactin siderophore biosynthesis IucA/IucC-like C-terminal" evidence="4">
    <location>
        <begin position="388"/>
        <end position="546"/>
    </location>
</feature>
<dbReference type="PANTHER" id="PTHR34384:SF6">
    <property type="entry name" value="STAPHYLOFERRIN B SYNTHASE"/>
    <property type="match status" value="1"/>
</dbReference>
<dbReference type="GO" id="GO:0016881">
    <property type="term" value="F:acid-amino acid ligase activity"/>
    <property type="evidence" value="ECO:0007669"/>
    <property type="project" value="UniProtKB-ARBA"/>
</dbReference>
<dbReference type="AlphaFoldDB" id="A0A2U1CW81"/>
<dbReference type="Gene3D" id="1.10.510.40">
    <property type="match status" value="1"/>
</dbReference>
<gene>
    <name evidence="5" type="ORF">C8D92_106258</name>
</gene>
<evidence type="ECO:0000256" key="1">
    <source>
        <dbReference type="ARBA" id="ARBA00004924"/>
    </source>
</evidence>
<proteinExistence type="predicted"/>
<feature type="region of interest" description="Disordered" evidence="2">
    <location>
        <begin position="556"/>
        <end position="576"/>
    </location>
</feature>
<dbReference type="Pfam" id="PF06276">
    <property type="entry name" value="FhuF"/>
    <property type="match status" value="1"/>
</dbReference>
<protein>
    <submittedName>
        <fullName evidence="5">Siderophore synthetase component</fullName>
    </submittedName>
</protein>
<comment type="pathway">
    <text evidence="1">Siderophore biosynthesis.</text>
</comment>
<comment type="caution">
    <text evidence="5">The sequence shown here is derived from an EMBL/GenBank/DDBJ whole genome shotgun (WGS) entry which is preliminary data.</text>
</comment>
<organism evidence="5 6">
    <name type="scientific">Tamilnaduibacter salinus</name>
    <dbReference type="NCBI Taxonomy" id="1484056"/>
    <lineage>
        <taxon>Bacteria</taxon>
        <taxon>Pseudomonadati</taxon>
        <taxon>Pseudomonadota</taxon>
        <taxon>Gammaproteobacteria</taxon>
        <taxon>Pseudomonadales</taxon>
        <taxon>Marinobacteraceae</taxon>
        <taxon>Tamilnaduibacter</taxon>
    </lineage>
</organism>
<evidence type="ECO:0000313" key="6">
    <source>
        <dbReference type="Proteomes" id="UP000245887"/>
    </source>
</evidence>
<evidence type="ECO:0000259" key="4">
    <source>
        <dbReference type="Pfam" id="PF06276"/>
    </source>
</evidence>
<dbReference type="EMBL" id="QEKQ01000006">
    <property type="protein sequence ID" value="PVY75995.1"/>
    <property type="molecule type" value="Genomic_DNA"/>
</dbReference>
<evidence type="ECO:0000313" key="5">
    <source>
        <dbReference type="EMBL" id="PVY75995.1"/>
    </source>
</evidence>
<dbReference type="GO" id="GO:0019290">
    <property type="term" value="P:siderophore biosynthetic process"/>
    <property type="evidence" value="ECO:0007669"/>
    <property type="project" value="InterPro"/>
</dbReference>
<dbReference type="InterPro" id="IPR037455">
    <property type="entry name" value="LucA/IucC-like"/>
</dbReference>
<dbReference type="InterPro" id="IPR022770">
    <property type="entry name" value="IucA/IucC-like_C"/>
</dbReference>
<reference evidence="5 6" key="1">
    <citation type="submission" date="2018-04" db="EMBL/GenBank/DDBJ databases">
        <title>Genomic Encyclopedia of Type Strains, Phase IV (KMG-IV): sequencing the most valuable type-strain genomes for metagenomic binning, comparative biology and taxonomic classification.</title>
        <authorList>
            <person name="Goeker M."/>
        </authorList>
    </citation>
    <scope>NUCLEOTIDE SEQUENCE [LARGE SCALE GENOMIC DNA]</scope>
    <source>
        <strain evidence="5 6">DSM 28688</strain>
    </source>
</reference>
<evidence type="ECO:0000259" key="3">
    <source>
        <dbReference type="Pfam" id="PF04183"/>
    </source>
</evidence>
<dbReference type="InterPro" id="IPR007310">
    <property type="entry name" value="Aerobactin_biosyn_IucA/IucC_N"/>
</dbReference>
<dbReference type="Pfam" id="PF04183">
    <property type="entry name" value="IucA_IucC"/>
    <property type="match status" value="1"/>
</dbReference>
<dbReference type="Proteomes" id="UP000245887">
    <property type="component" value="Unassembled WGS sequence"/>
</dbReference>
<name>A0A2U1CW81_9GAMM</name>
<sequence length="576" mass="65043">MTTESLWRHTNQRLMAKIIAESNYEGCLAPRQTDDQGWELTLGGHLYRFRARRTVWDFLRIEPHSLTRDGKPADSAAQLVVDAQASLGLTDIVLANFLEELQNTLAGDRIQQKRLSALSAGDLLELPAAEQEGLLDGHPKALANRGRMGWGQADLLAYSPEGGNRFRLRWLAVDPALTGTHVGTAPLEQCLTDSERNAIQQELGERRDWPLVPVHPWQWDHRLQAQYAEPLARGQLVDLGVRGHWYRPQQSLRTLSNDAAPEHCDLKLALTILNTSCYRGIPAEPIAQGPALSQWLWEQSRQDPELHRMGLEVQRELAGCHVPHPQQSLVDGAPYRYHEMLGAVWRESMASKAREDERTMLMATLMQCDGQGRSLIAALIRRSGLAPEAWLTRLFDCVTLPIYHLLCAYGIGLVAHGQNLGLILRDNAPERVTIKDFHGDLRCVDQPIPEAAGMSTSLLDSLKRLPPEYLVHDLITGHFVTTLRFISPLLEDDLGFHERHFYGLLAERIRAYQADHPELADRFDRFPLLRPTLERVCINRVRFRIGYEDHAERPLPELGESLSNPLRQPLPTGETP</sequence>
<feature type="domain" description="Aerobactin siderophore biosynthesis IucA/IucC N-terminal" evidence="3">
    <location>
        <begin position="128"/>
        <end position="367"/>
    </location>
</feature>